<protein>
    <recommendedName>
        <fullName evidence="9">Fucolectin tachylectin-4 pentraxin-1 domain-containing protein</fullName>
    </recommendedName>
</protein>
<dbReference type="GO" id="GO:0042806">
    <property type="term" value="F:fucose binding"/>
    <property type="evidence" value="ECO:0007669"/>
    <property type="project" value="UniProtKB-ARBA"/>
</dbReference>
<comment type="similarity">
    <text evidence="2">Belongs to the fucolectin family.</text>
</comment>
<dbReference type="AlphaFoldDB" id="A0AAN9HIV7"/>
<proteinExistence type="inferred from homology"/>
<evidence type="ECO:0000256" key="3">
    <source>
        <dbReference type="ARBA" id="ARBA00011233"/>
    </source>
</evidence>
<evidence type="ECO:0000313" key="11">
    <source>
        <dbReference type="Proteomes" id="UP001364617"/>
    </source>
</evidence>
<dbReference type="EMBL" id="JAYKXH010000001">
    <property type="protein sequence ID" value="KAK7177216.1"/>
    <property type="molecule type" value="Genomic_DNA"/>
</dbReference>
<dbReference type="InterPro" id="IPR006585">
    <property type="entry name" value="FTP1"/>
</dbReference>
<feature type="chain" id="PRO_5043018844" description="Fucolectin tachylectin-4 pentraxin-1 domain-containing protein" evidence="8">
    <location>
        <begin position="24"/>
        <end position="508"/>
    </location>
</feature>
<dbReference type="InterPro" id="IPR008979">
    <property type="entry name" value="Galactose-bd-like_sf"/>
</dbReference>
<dbReference type="GO" id="GO:0046872">
    <property type="term" value="F:metal ion binding"/>
    <property type="evidence" value="ECO:0007669"/>
    <property type="project" value="UniProtKB-KW"/>
</dbReference>
<feature type="domain" description="Fucolectin tachylectin-4 pentraxin-1" evidence="9">
    <location>
        <begin position="162"/>
        <end position="299"/>
    </location>
</feature>
<evidence type="ECO:0000256" key="1">
    <source>
        <dbReference type="ARBA" id="ARBA00002219"/>
    </source>
</evidence>
<dbReference type="Proteomes" id="UP001364617">
    <property type="component" value="Unassembled WGS sequence"/>
</dbReference>
<dbReference type="InterPro" id="IPR051941">
    <property type="entry name" value="BG_Antigen-Binding_Lectin"/>
</dbReference>
<keyword evidence="5" id="KW-0430">Lectin</keyword>
<dbReference type="GO" id="GO:0001868">
    <property type="term" value="P:regulation of complement activation, lectin pathway"/>
    <property type="evidence" value="ECO:0007669"/>
    <property type="project" value="UniProtKB-ARBA"/>
</dbReference>
<evidence type="ECO:0000256" key="8">
    <source>
        <dbReference type="SAM" id="SignalP"/>
    </source>
</evidence>
<dbReference type="SMART" id="SM00607">
    <property type="entry name" value="FTP"/>
    <property type="match status" value="3"/>
</dbReference>
<gene>
    <name evidence="10" type="ORF">R3I93_001260</name>
</gene>
<evidence type="ECO:0000256" key="6">
    <source>
        <dbReference type="ARBA" id="ARBA00022837"/>
    </source>
</evidence>
<comment type="caution">
    <text evidence="10">The sequence shown here is derived from an EMBL/GenBank/DDBJ whole genome shotgun (WGS) entry which is preliminary data.</text>
</comment>
<dbReference type="SUPFAM" id="SSF49785">
    <property type="entry name" value="Galactose-binding domain-like"/>
    <property type="match status" value="3"/>
</dbReference>
<name>A0AAN9HIV7_9TELE</name>
<keyword evidence="4" id="KW-0479">Metal-binding</keyword>
<accession>A0AAN9HIV7</accession>
<comment type="subunit">
    <text evidence="3">Homotrimer.</text>
</comment>
<dbReference type="Pfam" id="PF22633">
    <property type="entry name" value="F5_F8_type_C_2"/>
    <property type="match status" value="3"/>
</dbReference>
<feature type="domain" description="Fucolectin tachylectin-4 pentraxin-1" evidence="9">
    <location>
        <begin position="300"/>
        <end position="442"/>
    </location>
</feature>
<evidence type="ECO:0000256" key="5">
    <source>
        <dbReference type="ARBA" id="ARBA00022734"/>
    </source>
</evidence>
<comment type="function">
    <text evidence="1">Acts as a defensive agent. Recognizes blood group fucosylated oligosaccharides including A, B, H and Lewis B-type antigens. Does not recognize Lewis A antigen and has low affinity for monovalent haptens.</text>
</comment>
<keyword evidence="7" id="KW-1015">Disulfide bond</keyword>
<reference evidence="10 11" key="1">
    <citation type="submission" date="2024-02" db="EMBL/GenBank/DDBJ databases">
        <title>Chromosome-level genome assembly of the Eurasian Minnow (Phoxinus phoxinus).</title>
        <authorList>
            <person name="Oriowo T.O."/>
            <person name="Martin S."/>
            <person name="Stange M."/>
            <person name="Chrysostomakis Y."/>
            <person name="Brown T."/>
            <person name="Winkler S."/>
            <person name="Kukowka S."/>
            <person name="Myers E.W."/>
            <person name="Bohne A."/>
        </authorList>
    </citation>
    <scope>NUCLEOTIDE SEQUENCE [LARGE SCALE GENOMIC DNA]</scope>
    <source>
        <strain evidence="10">ZFMK-TIS-60720</strain>
        <tissue evidence="10">Whole Organism</tissue>
    </source>
</reference>
<keyword evidence="11" id="KW-1185">Reference proteome</keyword>
<evidence type="ECO:0000256" key="7">
    <source>
        <dbReference type="ARBA" id="ARBA00023157"/>
    </source>
</evidence>
<feature type="signal peptide" evidence="8">
    <location>
        <begin position="1"/>
        <end position="23"/>
    </location>
</feature>
<evidence type="ECO:0000256" key="4">
    <source>
        <dbReference type="ARBA" id="ARBA00022723"/>
    </source>
</evidence>
<keyword evidence="6" id="KW-0106">Calcium</keyword>
<evidence type="ECO:0000259" key="9">
    <source>
        <dbReference type="SMART" id="SM00607"/>
    </source>
</evidence>
<keyword evidence="8" id="KW-0732">Signal</keyword>
<evidence type="ECO:0000256" key="2">
    <source>
        <dbReference type="ARBA" id="ARBA00010147"/>
    </source>
</evidence>
<evidence type="ECO:0000313" key="10">
    <source>
        <dbReference type="EMBL" id="KAK7177216.1"/>
    </source>
</evidence>
<organism evidence="10 11">
    <name type="scientific">Phoxinus phoxinus</name>
    <name type="common">Eurasian minnow</name>
    <dbReference type="NCBI Taxonomy" id="58324"/>
    <lineage>
        <taxon>Eukaryota</taxon>
        <taxon>Metazoa</taxon>
        <taxon>Chordata</taxon>
        <taxon>Craniata</taxon>
        <taxon>Vertebrata</taxon>
        <taxon>Euteleostomi</taxon>
        <taxon>Actinopterygii</taxon>
        <taxon>Neopterygii</taxon>
        <taxon>Teleostei</taxon>
        <taxon>Ostariophysi</taxon>
        <taxon>Cypriniformes</taxon>
        <taxon>Leuciscidae</taxon>
        <taxon>Phoxininae</taxon>
        <taxon>Phoxinus</taxon>
    </lineage>
</organism>
<feature type="domain" description="Fucolectin tachylectin-4 pentraxin-1" evidence="9">
    <location>
        <begin position="25"/>
        <end position="160"/>
    </location>
</feature>
<dbReference type="PANTHER" id="PTHR45713:SF11">
    <property type="entry name" value="FUCOLECTIN TACHYLECTIN-4 PENTRAXIN-1 DOMAIN-CONTAINING PROTEIN"/>
    <property type="match status" value="1"/>
</dbReference>
<dbReference type="Gene3D" id="2.60.120.260">
    <property type="entry name" value="Galactose-binding domain-like"/>
    <property type="match status" value="3"/>
</dbReference>
<sequence>MKKLFKSLWILLGFVLIEERANGQEENAALWGKTSQSSVWEDEVSTYAIDGVFTTWAHTNSETDPWWRVDLLKVYRVNRVTITNRNDHASRINGAVIRIGNFLDIYSNTICAVISSLASSATATFSCGGMEGRYMVVHIPGDQKMLTLCEVGVYGYLSGNRAVGGAATQSSTSGSWFAEKAIDGNRGLQQLYTGCSSTPAETNPWWRLDLRDVYRVSIVVVTNRHDCCAERINRAEIHIGNSLENNGTNNPICAVIPSIPAGKSYNYSCDWMVGRYVIVYIPGDQKTLTLCEVEVYGYLAENLAVNGVATQSSTSGDGFAEKAVDRGLLQFYTGCSSTTSQTNPWWRLDLRDIYRVSKVVVTNRHDCCAEQINRAEIHIGNSLENNGNNNPICAVIPAIPAGESYNYSCDGMEGRYVNLMIPGDMKTLTLCEVKVYGKGPCLKRSFVRMQFNSSNDLTDPSMREHVLKQLGSALADRGLTDVKLRWSQTPKPVIQKVNDAKRRCRKEN</sequence>
<dbReference type="PANTHER" id="PTHR45713">
    <property type="entry name" value="FTP DOMAIN-CONTAINING PROTEIN"/>
    <property type="match status" value="1"/>
</dbReference>
<dbReference type="GO" id="GO:0010185">
    <property type="term" value="P:regulation of cellular defense response"/>
    <property type="evidence" value="ECO:0007669"/>
    <property type="project" value="UniProtKB-ARBA"/>
</dbReference>